<comment type="caution">
    <text evidence="6">The sequence shown here is derived from an EMBL/GenBank/DDBJ whole genome shotgun (WGS) entry which is preliminary data.</text>
</comment>
<dbReference type="InterPro" id="IPR050090">
    <property type="entry name" value="Tyrosine_recombinase_XerCD"/>
</dbReference>
<evidence type="ECO:0000313" key="7">
    <source>
        <dbReference type="Proteomes" id="UP001459714"/>
    </source>
</evidence>
<accession>A0ABU9K4C3</accession>
<reference evidence="6 7" key="1">
    <citation type="submission" date="2024-03" db="EMBL/GenBank/DDBJ databases">
        <title>Bacilli Hybrid Assemblies.</title>
        <authorList>
            <person name="Kovac J."/>
        </authorList>
    </citation>
    <scope>NUCLEOTIDE SEQUENCE [LARGE SCALE GENOMIC DNA]</scope>
    <source>
        <strain evidence="6 7">FSL M8-0022</strain>
    </source>
</reference>
<protein>
    <submittedName>
        <fullName evidence="6">Tyrosine-type recombinase/integrase</fullName>
    </submittedName>
</protein>
<dbReference type="Gene3D" id="1.10.443.10">
    <property type="entry name" value="Intergrase catalytic core"/>
    <property type="match status" value="1"/>
</dbReference>
<evidence type="ECO:0000259" key="5">
    <source>
        <dbReference type="PROSITE" id="PS51900"/>
    </source>
</evidence>
<evidence type="ECO:0000256" key="3">
    <source>
        <dbReference type="PROSITE-ProRule" id="PRU01248"/>
    </source>
</evidence>
<feature type="domain" description="Tyr recombinase" evidence="4">
    <location>
        <begin position="140"/>
        <end position="323"/>
    </location>
</feature>
<organism evidence="6 7">
    <name type="scientific">Caldifermentibacillus hisashii</name>
    <dbReference type="NCBI Taxonomy" id="996558"/>
    <lineage>
        <taxon>Bacteria</taxon>
        <taxon>Bacillati</taxon>
        <taxon>Bacillota</taxon>
        <taxon>Bacilli</taxon>
        <taxon>Bacillales</taxon>
        <taxon>Bacillaceae</taxon>
        <taxon>Caldifermentibacillus</taxon>
    </lineage>
</organism>
<evidence type="ECO:0000256" key="1">
    <source>
        <dbReference type="ARBA" id="ARBA00023125"/>
    </source>
</evidence>
<dbReference type="CDD" id="cd00397">
    <property type="entry name" value="DNA_BRE_C"/>
    <property type="match status" value="1"/>
</dbReference>
<dbReference type="PANTHER" id="PTHR30349">
    <property type="entry name" value="PHAGE INTEGRASE-RELATED"/>
    <property type="match status" value="1"/>
</dbReference>
<evidence type="ECO:0000259" key="4">
    <source>
        <dbReference type="PROSITE" id="PS51898"/>
    </source>
</evidence>
<dbReference type="PROSITE" id="PS51898">
    <property type="entry name" value="TYR_RECOMBINASE"/>
    <property type="match status" value="1"/>
</dbReference>
<dbReference type="InterPro" id="IPR002104">
    <property type="entry name" value="Integrase_catalytic"/>
</dbReference>
<dbReference type="Proteomes" id="UP001459714">
    <property type="component" value="Unassembled WGS sequence"/>
</dbReference>
<dbReference type="InterPro" id="IPR013762">
    <property type="entry name" value="Integrase-like_cat_sf"/>
</dbReference>
<dbReference type="Pfam" id="PF00589">
    <property type="entry name" value="Phage_integrase"/>
    <property type="match status" value="1"/>
</dbReference>
<keyword evidence="7" id="KW-1185">Reference proteome</keyword>
<feature type="domain" description="Core-binding (CB)" evidence="5">
    <location>
        <begin position="21"/>
        <end position="114"/>
    </location>
</feature>
<proteinExistence type="predicted"/>
<sequence>MRLGRKYVRYVTPEKLKKVNPKNIKLVEKYFSFKNMNLSDDTKKSYESDFNQWLVFIMEQYDNQYILDMVDDDIDDVVDMIEDYIAFCTNMLGNNERRIQRRMASISSFFLYLRKKRKIKENPMDYLDRPSLKAGEKPQVIQTYLTEKQVKEIREKLKELNDLQLSTFFEVALTTMARIKALNSIKIEQINLEEGIIERVKEKEGYEVDLFPSERGLELIKEWLEYRKENNIDSKFLFISKRNGEWKQVAKETMQMGWTKKIGELIGIPHLHPHDFRHSYASLMYNSGMKLEDVQDLLHHLSPDVTLKHYIKKDTTKIKDNKKKFEI</sequence>
<dbReference type="InterPro" id="IPR044068">
    <property type="entry name" value="CB"/>
</dbReference>
<evidence type="ECO:0000256" key="2">
    <source>
        <dbReference type="ARBA" id="ARBA00023172"/>
    </source>
</evidence>
<dbReference type="SUPFAM" id="SSF56349">
    <property type="entry name" value="DNA breaking-rejoining enzymes"/>
    <property type="match status" value="1"/>
</dbReference>
<dbReference type="EMBL" id="JBBYAK010000002">
    <property type="protein sequence ID" value="MEL3959404.1"/>
    <property type="molecule type" value="Genomic_DNA"/>
</dbReference>
<gene>
    <name evidence="6" type="ORF">NST17_19825</name>
</gene>
<dbReference type="PANTHER" id="PTHR30349:SF81">
    <property type="entry name" value="TYROSINE RECOMBINASE XERC"/>
    <property type="match status" value="1"/>
</dbReference>
<name>A0ABU9K4C3_9BACI</name>
<keyword evidence="2" id="KW-0233">DNA recombination</keyword>
<evidence type="ECO:0000313" key="6">
    <source>
        <dbReference type="EMBL" id="MEL3959404.1"/>
    </source>
</evidence>
<keyword evidence="1 3" id="KW-0238">DNA-binding</keyword>
<dbReference type="PROSITE" id="PS51900">
    <property type="entry name" value="CB"/>
    <property type="match status" value="1"/>
</dbReference>
<dbReference type="RefSeq" id="WP_342021042.1">
    <property type="nucleotide sequence ID" value="NZ_JBBYAK010000002.1"/>
</dbReference>
<dbReference type="InterPro" id="IPR011010">
    <property type="entry name" value="DNA_brk_join_enz"/>
</dbReference>
<dbReference type="InterPro" id="IPR010998">
    <property type="entry name" value="Integrase_recombinase_N"/>
</dbReference>
<dbReference type="Gene3D" id="1.10.150.130">
    <property type="match status" value="1"/>
</dbReference>